<feature type="compositionally biased region" description="Basic and acidic residues" evidence="9">
    <location>
        <begin position="663"/>
        <end position="672"/>
    </location>
</feature>
<dbReference type="GO" id="GO:0015421">
    <property type="term" value="F:ABC-type oligopeptide transporter activity"/>
    <property type="evidence" value="ECO:0007669"/>
    <property type="project" value="TreeGrafter"/>
</dbReference>
<dbReference type="PROSITE" id="PS50929">
    <property type="entry name" value="ABC_TM1F"/>
    <property type="match status" value="2"/>
</dbReference>
<keyword evidence="5" id="KW-0547">Nucleotide-binding</keyword>
<dbReference type="PANTHER" id="PTHR43394:SF1">
    <property type="entry name" value="ATP-BINDING CASSETTE SUB-FAMILY B MEMBER 10, MITOCHONDRIAL"/>
    <property type="match status" value="1"/>
</dbReference>
<dbReference type="PROSITE" id="PS50893">
    <property type="entry name" value="ABC_TRANSPORTER_2"/>
    <property type="match status" value="1"/>
</dbReference>
<feature type="transmembrane region" description="Helical" evidence="10">
    <location>
        <begin position="67"/>
        <end position="90"/>
    </location>
</feature>
<dbReference type="InterPro" id="IPR003593">
    <property type="entry name" value="AAA+_ATPase"/>
</dbReference>
<dbReference type="PROSITE" id="PS00211">
    <property type="entry name" value="ABC_TRANSPORTER_1"/>
    <property type="match status" value="1"/>
</dbReference>
<evidence type="ECO:0000256" key="8">
    <source>
        <dbReference type="ARBA" id="ARBA00023136"/>
    </source>
</evidence>
<sequence length="1086" mass="118773">MTASADKTRPSDVPYAQLVTPRSRNSTSEPGVVLVKDATSDTKYPQATLPTLSFLDLYRFAALPDRILLVLGVTMAAINGAIFPCIALVFGKAIGAFAQADGGVDSDKLNSASLDYFLIAIGLFMTDYFAYLLFSLSAERQMKALRAHALQHMLYMDISWYDLHDPLQLSSRITGDTVKIKDGMGQKLGDGVKYVCQFVTGYIIGLARGWDIALIMTCLMPVMGWSMTYVMKRWRSRATYAQQVYAEAGAVAEETLGSMRTVSSLTAEKRALAKYNKHTAEVEQGNIKQSRILSLMLGLFRGCDWLMYAAGLWYGGSKVWKGEASPQRVFQSLMGILMGMRALGLITPNLTAVIEANGAAVALYELLDTQSQIDASHEDQGIIPGSSSGRIEVRNVNFAYPSRPDAPILRDYSVTIESGQTVAFVGASGGRKSTIIALLERFYDPTSGSILLDGRDLRTLNVKWLRSQIGLVSQEPVLFATTIGENISASRTDFTRDDITAAAKMANAHTFIMSLPQNYDTMVGEKGVSLSGGQKQRVAIGRAIIREPKILVLDEATSALDAESERVVQQALNELMAETNMTTLAIAHRLSTIRHADKIVVLADGHVVEEGPHDELVELEHGLYRSLYTIQETKAQEEAEGAALALTEAERSKEADGYLTRQESSRSMRSDGSRTSARTSSVGLIDSVSENEISHKFTVWDANALSRPERGYFIMGMIGSAINGASFPASAVLISQLVAIMTLDYAKYEEYEDLSYLSSLPHKVAVYGSLYIAGSVVIWIGRGCQSYGFQYMAEKLTARLRGIHFSSLCRQNIAFFDEKEHATGALTADLATDALRVAVISGESQGRLFQAIFTTAAALLISFLAGSWLLTLVMLAIIPFLVLGNVFRSTNRRGSSILADDMAEVGAHASEVLGNIRTIVSLGMEKASCERFSALLDEPMKSGERDAQINGLAIGFSSFIIFATYSFVFWYGGKLVNDGSITFLQLMRSLMAIIMSSQTVGASVGYIADAESAFEAGNVILSLRDRKPPIDSFQEGGLRPASVLGKIEFKDVLFRYPTRPEVTVLRNNNLTIEHRDCGILRSERWW</sequence>
<keyword evidence="3" id="KW-0813">Transport</keyword>
<evidence type="ECO:0000256" key="5">
    <source>
        <dbReference type="ARBA" id="ARBA00022741"/>
    </source>
</evidence>
<feature type="transmembrane region" description="Helical" evidence="10">
    <location>
        <begin position="212"/>
        <end position="231"/>
    </location>
</feature>
<feature type="transmembrane region" description="Helical" evidence="10">
    <location>
        <begin position="990"/>
        <end position="1008"/>
    </location>
</feature>
<protein>
    <recommendedName>
        <fullName evidence="15">ABC transporter B family member 2</fullName>
    </recommendedName>
</protein>
<evidence type="ECO:0000256" key="7">
    <source>
        <dbReference type="ARBA" id="ARBA00022989"/>
    </source>
</evidence>
<keyword evidence="7 10" id="KW-1133">Transmembrane helix</keyword>
<keyword evidence="8 10" id="KW-0472">Membrane</keyword>
<keyword evidence="4 10" id="KW-0812">Transmembrane</keyword>
<feature type="compositionally biased region" description="Basic and acidic residues" evidence="9">
    <location>
        <begin position="1"/>
        <end position="10"/>
    </location>
</feature>
<dbReference type="EMBL" id="ANJA01002569">
    <property type="protein sequence ID" value="ETO69232.1"/>
    <property type="molecule type" value="Genomic_DNA"/>
</dbReference>
<feature type="region of interest" description="Disordered" evidence="9">
    <location>
        <begin position="1"/>
        <end position="30"/>
    </location>
</feature>
<dbReference type="FunFam" id="3.40.50.300:FF:000205">
    <property type="entry name" value="ABC transporter B family member 4"/>
    <property type="match status" value="1"/>
</dbReference>
<feature type="domain" description="ABC transporter" evidence="11">
    <location>
        <begin position="391"/>
        <end position="629"/>
    </location>
</feature>
<dbReference type="InterPro" id="IPR017871">
    <property type="entry name" value="ABC_transporter-like_CS"/>
</dbReference>
<evidence type="ECO:0000256" key="2">
    <source>
        <dbReference type="ARBA" id="ARBA00007577"/>
    </source>
</evidence>
<dbReference type="SUPFAM" id="SSF90123">
    <property type="entry name" value="ABC transporter transmembrane region"/>
    <property type="match status" value="2"/>
</dbReference>
<comment type="caution">
    <text evidence="13">The sequence shown here is derived from an EMBL/GenBank/DDBJ whole genome shotgun (WGS) entry which is preliminary data.</text>
</comment>
<dbReference type="SUPFAM" id="SSF52540">
    <property type="entry name" value="P-loop containing nucleoside triphosphate hydrolases"/>
    <property type="match status" value="1"/>
</dbReference>
<dbReference type="Proteomes" id="UP000028582">
    <property type="component" value="Unassembled WGS sequence"/>
</dbReference>
<feature type="region of interest" description="Disordered" evidence="9">
    <location>
        <begin position="654"/>
        <end position="681"/>
    </location>
</feature>
<accession>A0A080ZRH1</accession>
<dbReference type="FunFam" id="1.20.1560.10:FF:000302">
    <property type="entry name" value="Uncharacterized protein"/>
    <property type="match status" value="1"/>
</dbReference>
<dbReference type="GO" id="GO:0016887">
    <property type="term" value="F:ATP hydrolysis activity"/>
    <property type="evidence" value="ECO:0007669"/>
    <property type="project" value="InterPro"/>
</dbReference>
<evidence type="ECO:0000313" key="14">
    <source>
        <dbReference type="Proteomes" id="UP000028582"/>
    </source>
</evidence>
<evidence type="ECO:0000256" key="6">
    <source>
        <dbReference type="ARBA" id="ARBA00022840"/>
    </source>
</evidence>
<dbReference type="Pfam" id="PF00664">
    <property type="entry name" value="ABC_membrane"/>
    <property type="match status" value="2"/>
</dbReference>
<reference evidence="13 14" key="1">
    <citation type="submission" date="2013-11" db="EMBL/GenBank/DDBJ databases">
        <title>The Genome Sequence of Phytophthora parasitica P1976.</title>
        <authorList>
            <consortium name="The Broad Institute Genomics Platform"/>
            <person name="Russ C."/>
            <person name="Tyler B."/>
            <person name="Panabieres F."/>
            <person name="Shan W."/>
            <person name="Tripathy S."/>
            <person name="Grunwald N."/>
            <person name="Machado M."/>
            <person name="Johnson C.S."/>
            <person name="Walker B."/>
            <person name="Young S."/>
            <person name="Zeng Q."/>
            <person name="Gargeya S."/>
            <person name="Fitzgerald M."/>
            <person name="Haas B."/>
            <person name="Abouelleil A."/>
            <person name="Allen A.W."/>
            <person name="Alvarado L."/>
            <person name="Arachchi H.M."/>
            <person name="Berlin A.M."/>
            <person name="Chapman S.B."/>
            <person name="Gainer-Dewar J."/>
            <person name="Goldberg J."/>
            <person name="Griggs A."/>
            <person name="Gujja S."/>
            <person name="Hansen M."/>
            <person name="Howarth C."/>
            <person name="Imamovic A."/>
            <person name="Ireland A."/>
            <person name="Larimer J."/>
            <person name="McCowan C."/>
            <person name="Murphy C."/>
            <person name="Pearson M."/>
            <person name="Poon T.W."/>
            <person name="Priest M."/>
            <person name="Roberts A."/>
            <person name="Saif S."/>
            <person name="Shea T."/>
            <person name="Sisk P."/>
            <person name="Sykes S."/>
            <person name="Wortman J."/>
            <person name="Nusbaum C."/>
            <person name="Birren B."/>
        </authorList>
    </citation>
    <scope>NUCLEOTIDE SEQUENCE [LARGE SCALE GENOMIC DNA]</scope>
    <source>
        <strain evidence="13 14">P1976</strain>
    </source>
</reference>
<comment type="subcellular location">
    <subcellularLocation>
        <location evidence="1">Membrane</location>
        <topology evidence="1">Multi-pass membrane protein</topology>
    </subcellularLocation>
</comment>
<feature type="domain" description="ABC transmembrane type-1" evidence="12">
    <location>
        <begin position="714"/>
        <end position="1012"/>
    </location>
</feature>
<dbReference type="SMART" id="SM00382">
    <property type="entry name" value="AAA"/>
    <property type="match status" value="1"/>
</dbReference>
<feature type="domain" description="ABC transmembrane type-1" evidence="12">
    <location>
        <begin position="70"/>
        <end position="355"/>
    </location>
</feature>
<dbReference type="InterPro" id="IPR011527">
    <property type="entry name" value="ABC1_TM_dom"/>
</dbReference>
<dbReference type="OrthoDB" id="6500128at2759"/>
<feature type="transmembrane region" description="Helical" evidence="10">
    <location>
        <begin position="851"/>
        <end position="883"/>
    </location>
</feature>
<evidence type="ECO:0000256" key="9">
    <source>
        <dbReference type="SAM" id="MobiDB-lite"/>
    </source>
</evidence>
<dbReference type="InterPro" id="IPR027417">
    <property type="entry name" value="P-loop_NTPase"/>
</dbReference>
<dbReference type="Pfam" id="PF00005">
    <property type="entry name" value="ABC_tran"/>
    <property type="match status" value="1"/>
</dbReference>
<dbReference type="Gene3D" id="1.20.1560.10">
    <property type="entry name" value="ABC transporter type 1, transmembrane domain"/>
    <property type="match status" value="1"/>
</dbReference>
<evidence type="ECO:0000256" key="10">
    <source>
        <dbReference type="SAM" id="Phobius"/>
    </source>
</evidence>
<comment type="similarity">
    <text evidence="2">Belongs to the ABC transporter superfamily. ABCB family. Multidrug resistance exporter (TC 3.A.1.201) subfamily.</text>
</comment>
<dbReference type="CDD" id="cd03249">
    <property type="entry name" value="ABC_MTABC3_MDL1_MDL2"/>
    <property type="match status" value="1"/>
</dbReference>
<gene>
    <name evidence="13" type="ORF">F444_14149</name>
</gene>
<keyword evidence="6" id="KW-0067">ATP-binding</keyword>
<dbReference type="InterPro" id="IPR036640">
    <property type="entry name" value="ABC1_TM_sf"/>
</dbReference>
<dbReference type="CDD" id="cd18578">
    <property type="entry name" value="ABC_6TM_Pgp_ABCB1_D2_like"/>
    <property type="match status" value="1"/>
</dbReference>
<dbReference type="GO" id="GO:0005524">
    <property type="term" value="F:ATP binding"/>
    <property type="evidence" value="ECO:0007669"/>
    <property type="project" value="UniProtKB-KW"/>
</dbReference>
<dbReference type="PANTHER" id="PTHR43394">
    <property type="entry name" value="ATP-DEPENDENT PERMEASE MDL1, MITOCHONDRIAL"/>
    <property type="match status" value="1"/>
</dbReference>
<evidence type="ECO:0000259" key="11">
    <source>
        <dbReference type="PROSITE" id="PS50893"/>
    </source>
</evidence>
<organism evidence="13 14">
    <name type="scientific">Phytophthora nicotianae P1976</name>
    <dbReference type="NCBI Taxonomy" id="1317066"/>
    <lineage>
        <taxon>Eukaryota</taxon>
        <taxon>Sar</taxon>
        <taxon>Stramenopiles</taxon>
        <taxon>Oomycota</taxon>
        <taxon>Peronosporomycetes</taxon>
        <taxon>Peronosporales</taxon>
        <taxon>Peronosporaceae</taxon>
        <taxon>Phytophthora</taxon>
    </lineage>
</organism>
<evidence type="ECO:0000259" key="12">
    <source>
        <dbReference type="PROSITE" id="PS50929"/>
    </source>
</evidence>
<feature type="compositionally biased region" description="Polar residues" evidence="9">
    <location>
        <begin position="20"/>
        <end position="29"/>
    </location>
</feature>
<evidence type="ECO:0000256" key="4">
    <source>
        <dbReference type="ARBA" id="ARBA00022692"/>
    </source>
</evidence>
<dbReference type="GO" id="GO:0090374">
    <property type="term" value="P:oligopeptide export from mitochondrion"/>
    <property type="evidence" value="ECO:0007669"/>
    <property type="project" value="TreeGrafter"/>
</dbReference>
<proteinExistence type="inferred from homology"/>
<feature type="transmembrane region" description="Helical" evidence="10">
    <location>
        <begin position="116"/>
        <end position="136"/>
    </location>
</feature>
<evidence type="ECO:0000313" key="13">
    <source>
        <dbReference type="EMBL" id="ETO69232.1"/>
    </source>
</evidence>
<dbReference type="Gene3D" id="3.40.50.300">
    <property type="entry name" value="P-loop containing nucleotide triphosphate hydrolases"/>
    <property type="match status" value="1"/>
</dbReference>
<dbReference type="InterPro" id="IPR039421">
    <property type="entry name" value="Type_1_exporter"/>
</dbReference>
<evidence type="ECO:0000256" key="3">
    <source>
        <dbReference type="ARBA" id="ARBA00022448"/>
    </source>
</evidence>
<dbReference type="CDD" id="cd18577">
    <property type="entry name" value="ABC_6TM_Pgp_ABCB1_D1_like"/>
    <property type="match status" value="1"/>
</dbReference>
<name>A0A080ZRH1_PHYNI</name>
<dbReference type="InterPro" id="IPR003439">
    <property type="entry name" value="ABC_transporter-like_ATP-bd"/>
</dbReference>
<feature type="transmembrane region" description="Helical" evidence="10">
    <location>
        <begin position="949"/>
        <end position="970"/>
    </location>
</feature>
<evidence type="ECO:0008006" key="15">
    <source>
        <dbReference type="Google" id="ProtNLM"/>
    </source>
</evidence>
<dbReference type="AlphaFoldDB" id="A0A080ZRH1"/>
<dbReference type="GO" id="GO:0005743">
    <property type="term" value="C:mitochondrial inner membrane"/>
    <property type="evidence" value="ECO:0007669"/>
    <property type="project" value="TreeGrafter"/>
</dbReference>
<evidence type="ECO:0000256" key="1">
    <source>
        <dbReference type="ARBA" id="ARBA00004141"/>
    </source>
</evidence>